<dbReference type="Gene3D" id="2.10.25.10">
    <property type="entry name" value="Laminin"/>
    <property type="match status" value="1"/>
</dbReference>
<evidence type="ECO:0000313" key="9">
    <source>
        <dbReference type="EMBL" id="KAJ4731820.1"/>
    </source>
</evidence>
<evidence type="ECO:0000256" key="5">
    <source>
        <dbReference type="PROSITE-ProRule" id="PRU00076"/>
    </source>
</evidence>
<organism evidence="9 10">
    <name type="scientific">Rhynchospora pubera</name>
    <dbReference type="NCBI Taxonomy" id="906938"/>
    <lineage>
        <taxon>Eukaryota</taxon>
        <taxon>Viridiplantae</taxon>
        <taxon>Streptophyta</taxon>
        <taxon>Embryophyta</taxon>
        <taxon>Tracheophyta</taxon>
        <taxon>Spermatophyta</taxon>
        <taxon>Magnoliopsida</taxon>
        <taxon>Liliopsida</taxon>
        <taxon>Poales</taxon>
        <taxon>Cyperaceae</taxon>
        <taxon>Cyperoideae</taxon>
        <taxon>Rhynchosporeae</taxon>
        <taxon>Rhynchospora</taxon>
    </lineage>
</organism>
<dbReference type="AlphaFoldDB" id="A0AAV8AMI6"/>
<evidence type="ECO:0000256" key="7">
    <source>
        <dbReference type="SAM" id="Phobius"/>
    </source>
</evidence>
<evidence type="ECO:0000256" key="2">
    <source>
        <dbReference type="ARBA" id="ARBA00022729"/>
    </source>
</evidence>
<reference evidence="9" key="1">
    <citation type="submission" date="2022-08" db="EMBL/GenBank/DDBJ databases">
        <authorList>
            <person name="Marques A."/>
        </authorList>
    </citation>
    <scope>NUCLEOTIDE SEQUENCE</scope>
    <source>
        <strain evidence="9">RhyPub2mFocal</strain>
        <tissue evidence="9">Leaves</tissue>
    </source>
</reference>
<dbReference type="GO" id="GO:0005509">
    <property type="term" value="F:calcium ion binding"/>
    <property type="evidence" value="ECO:0007669"/>
    <property type="project" value="InterPro"/>
</dbReference>
<proteinExistence type="predicted"/>
<dbReference type="InterPro" id="IPR000742">
    <property type="entry name" value="EGF"/>
</dbReference>
<dbReference type="InterPro" id="IPR018097">
    <property type="entry name" value="EGF_Ca-bd_CS"/>
</dbReference>
<comment type="caution">
    <text evidence="5">Lacks conserved residue(s) required for the propagation of feature annotation.</text>
</comment>
<protein>
    <submittedName>
        <fullName evidence="9">Wall-associated receptor kinase 2</fullName>
    </submittedName>
</protein>
<keyword evidence="10" id="KW-1185">Reference proteome</keyword>
<dbReference type="GO" id="GO:0016301">
    <property type="term" value="F:kinase activity"/>
    <property type="evidence" value="ECO:0007669"/>
    <property type="project" value="UniProtKB-KW"/>
</dbReference>
<dbReference type="FunFam" id="2.10.25.10:FF:000038">
    <property type="entry name" value="Fibrillin 2"/>
    <property type="match status" value="1"/>
</dbReference>
<keyword evidence="3" id="KW-0677">Repeat</keyword>
<evidence type="ECO:0000313" key="10">
    <source>
        <dbReference type="Proteomes" id="UP001140206"/>
    </source>
</evidence>
<sequence>MPNDFADINECELPDEYPCHGICHNKEGSYECKCKSGKHGDPFNISCIPNFPLRERLAIGISASIASLLVVTLPMIFVCQKRRLQRERDMVFKKNGGIILYQQTSGRKSRDHEDIHRGRNGKNHKQL</sequence>
<feature type="transmembrane region" description="Helical" evidence="7">
    <location>
        <begin position="57"/>
        <end position="78"/>
    </location>
</feature>
<dbReference type="Pfam" id="PF07645">
    <property type="entry name" value="EGF_CA"/>
    <property type="match status" value="1"/>
</dbReference>
<dbReference type="InterPro" id="IPR000152">
    <property type="entry name" value="EGF-type_Asp/Asn_hydroxyl_site"/>
</dbReference>
<keyword evidence="9" id="KW-0675">Receptor</keyword>
<keyword evidence="9" id="KW-0418">Kinase</keyword>
<keyword evidence="7" id="KW-0812">Transmembrane</keyword>
<evidence type="ECO:0000256" key="4">
    <source>
        <dbReference type="ARBA" id="ARBA00023157"/>
    </source>
</evidence>
<evidence type="ECO:0000256" key="3">
    <source>
        <dbReference type="ARBA" id="ARBA00022737"/>
    </source>
</evidence>
<keyword evidence="7" id="KW-0472">Membrane</keyword>
<dbReference type="InterPro" id="IPR049883">
    <property type="entry name" value="NOTCH1_EGF-like"/>
</dbReference>
<evidence type="ECO:0000256" key="1">
    <source>
        <dbReference type="ARBA" id="ARBA00022536"/>
    </source>
</evidence>
<keyword evidence="7" id="KW-1133">Transmembrane helix</keyword>
<keyword evidence="1 5" id="KW-0245">EGF-like domain</keyword>
<dbReference type="InterPro" id="IPR001881">
    <property type="entry name" value="EGF-like_Ca-bd_dom"/>
</dbReference>
<dbReference type="CDD" id="cd00054">
    <property type="entry name" value="EGF_CA"/>
    <property type="match status" value="1"/>
</dbReference>
<keyword evidence="9" id="KW-0808">Transferase</keyword>
<evidence type="ECO:0000259" key="8">
    <source>
        <dbReference type="PROSITE" id="PS50026"/>
    </source>
</evidence>
<dbReference type="EMBL" id="JAMFTS010006812">
    <property type="protein sequence ID" value="KAJ4731820.1"/>
    <property type="molecule type" value="Genomic_DNA"/>
</dbReference>
<feature type="compositionally biased region" description="Basic and acidic residues" evidence="6">
    <location>
        <begin position="108"/>
        <end position="117"/>
    </location>
</feature>
<evidence type="ECO:0000256" key="6">
    <source>
        <dbReference type="SAM" id="MobiDB-lite"/>
    </source>
</evidence>
<feature type="region of interest" description="Disordered" evidence="6">
    <location>
        <begin position="103"/>
        <end position="127"/>
    </location>
</feature>
<dbReference type="PROSITE" id="PS00010">
    <property type="entry name" value="ASX_HYDROXYL"/>
    <property type="match status" value="1"/>
</dbReference>
<dbReference type="SMART" id="SM00179">
    <property type="entry name" value="EGF_CA"/>
    <property type="match status" value="1"/>
</dbReference>
<dbReference type="Proteomes" id="UP001140206">
    <property type="component" value="Unassembled WGS sequence"/>
</dbReference>
<accession>A0AAV8AMI6</accession>
<dbReference type="PROSITE" id="PS01187">
    <property type="entry name" value="EGF_CA"/>
    <property type="match status" value="1"/>
</dbReference>
<feature type="domain" description="EGF-like" evidence="8">
    <location>
        <begin position="7"/>
        <end position="44"/>
    </location>
</feature>
<keyword evidence="2" id="KW-0732">Signal</keyword>
<dbReference type="PROSITE" id="PS50026">
    <property type="entry name" value="EGF_3"/>
    <property type="match status" value="1"/>
</dbReference>
<name>A0AAV8AMI6_9POAL</name>
<gene>
    <name evidence="9" type="ORF">LUZ62_009366</name>
</gene>
<dbReference type="SMART" id="SM00181">
    <property type="entry name" value="EGF"/>
    <property type="match status" value="1"/>
</dbReference>
<comment type="caution">
    <text evidence="9">The sequence shown here is derived from an EMBL/GenBank/DDBJ whole genome shotgun (WGS) entry which is preliminary data.</text>
</comment>
<dbReference type="SUPFAM" id="SSF57196">
    <property type="entry name" value="EGF/Laminin"/>
    <property type="match status" value="1"/>
</dbReference>
<keyword evidence="4" id="KW-1015">Disulfide bond</keyword>
<feature type="compositionally biased region" description="Basic residues" evidence="6">
    <location>
        <begin position="118"/>
        <end position="127"/>
    </location>
</feature>